<reference evidence="1 2" key="1">
    <citation type="journal article" date="2023" name="Nucleic Acids Res.">
        <title>The hologenome of Daphnia magna reveals possible DNA methylation and microbiome-mediated evolution of the host genome.</title>
        <authorList>
            <person name="Chaturvedi A."/>
            <person name="Li X."/>
            <person name="Dhandapani V."/>
            <person name="Marshall H."/>
            <person name="Kissane S."/>
            <person name="Cuenca-Cambronero M."/>
            <person name="Asole G."/>
            <person name="Calvet F."/>
            <person name="Ruiz-Romero M."/>
            <person name="Marangio P."/>
            <person name="Guigo R."/>
            <person name="Rago D."/>
            <person name="Mirbahai L."/>
            <person name="Eastwood N."/>
            <person name="Colbourne J.K."/>
            <person name="Zhou J."/>
            <person name="Mallon E."/>
            <person name="Orsini L."/>
        </authorList>
    </citation>
    <scope>NUCLEOTIDE SEQUENCE [LARGE SCALE GENOMIC DNA]</scope>
    <source>
        <strain evidence="1">LRV0_1</strain>
    </source>
</reference>
<sequence>MSFGAIVRFTEKKRKKKDGSLFFTHFPSRRSSITQRAAAEAAAATTYCAYSADNSGDFTEYEKLGAQQPAWNFL</sequence>
<dbReference type="EMBL" id="JAOYFB010000039">
    <property type="protein sequence ID" value="KAK4029422.1"/>
    <property type="molecule type" value="Genomic_DNA"/>
</dbReference>
<protein>
    <submittedName>
        <fullName evidence="1">Uncharacterized protein</fullName>
    </submittedName>
</protein>
<name>A0ABR0AWB6_9CRUS</name>
<keyword evidence="2" id="KW-1185">Reference proteome</keyword>
<dbReference type="Proteomes" id="UP001234178">
    <property type="component" value="Unassembled WGS sequence"/>
</dbReference>
<gene>
    <name evidence="1" type="ORF">OUZ56_022414</name>
</gene>
<comment type="caution">
    <text evidence="1">The sequence shown here is derived from an EMBL/GenBank/DDBJ whole genome shotgun (WGS) entry which is preliminary data.</text>
</comment>
<organism evidence="1 2">
    <name type="scientific">Daphnia magna</name>
    <dbReference type="NCBI Taxonomy" id="35525"/>
    <lineage>
        <taxon>Eukaryota</taxon>
        <taxon>Metazoa</taxon>
        <taxon>Ecdysozoa</taxon>
        <taxon>Arthropoda</taxon>
        <taxon>Crustacea</taxon>
        <taxon>Branchiopoda</taxon>
        <taxon>Diplostraca</taxon>
        <taxon>Cladocera</taxon>
        <taxon>Anomopoda</taxon>
        <taxon>Daphniidae</taxon>
        <taxon>Daphnia</taxon>
    </lineage>
</organism>
<proteinExistence type="predicted"/>
<evidence type="ECO:0000313" key="1">
    <source>
        <dbReference type="EMBL" id="KAK4029422.1"/>
    </source>
</evidence>
<accession>A0ABR0AWB6</accession>
<evidence type="ECO:0000313" key="2">
    <source>
        <dbReference type="Proteomes" id="UP001234178"/>
    </source>
</evidence>